<feature type="region of interest" description="Disordered" evidence="1">
    <location>
        <begin position="272"/>
        <end position="293"/>
    </location>
</feature>
<feature type="region of interest" description="Disordered" evidence="1">
    <location>
        <begin position="333"/>
        <end position="389"/>
    </location>
</feature>
<accession>A0A1R3L1M8</accession>
<keyword evidence="3" id="KW-1185">Reference proteome</keyword>
<dbReference type="AlphaFoldDB" id="A0A1R3L1M8"/>
<feature type="region of interest" description="Disordered" evidence="1">
    <location>
        <begin position="1"/>
        <end position="22"/>
    </location>
</feature>
<dbReference type="Proteomes" id="UP000187203">
    <property type="component" value="Unassembled WGS sequence"/>
</dbReference>
<proteinExistence type="predicted"/>
<reference evidence="3" key="1">
    <citation type="submission" date="2013-09" db="EMBL/GenBank/DDBJ databases">
        <title>Corchorus olitorius genome sequencing.</title>
        <authorList>
            <person name="Alam M."/>
            <person name="Haque M.S."/>
            <person name="Islam M.S."/>
            <person name="Emdad E.M."/>
            <person name="Islam M.M."/>
            <person name="Ahmed B."/>
            <person name="Halim A."/>
            <person name="Hossen Q.M.M."/>
            <person name="Hossain M.Z."/>
            <person name="Ahmed R."/>
            <person name="Khan M.M."/>
            <person name="Islam R."/>
            <person name="Rashid M.M."/>
            <person name="Khan S.A."/>
            <person name="Rahman M.S."/>
            <person name="Alam M."/>
            <person name="Yahiya A.S."/>
            <person name="Khan M.S."/>
            <person name="Azam M.S."/>
            <person name="Haque T."/>
            <person name="Lashkar M.Z.H."/>
            <person name="Akhand A.I."/>
            <person name="Morshed G."/>
            <person name="Roy S."/>
            <person name="Uddin K.S."/>
            <person name="Rabeya T."/>
            <person name="Hossain A.S."/>
            <person name="Chowdhury A."/>
            <person name="Snigdha A.R."/>
            <person name="Mortoza M.S."/>
            <person name="Matin S.A."/>
            <person name="Hoque S.M.E."/>
            <person name="Islam M.K."/>
            <person name="Roy D.K."/>
            <person name="Haider R."/>
            <person name="Moosa M.M."/>
            <person name="Elias S.M."/>
            <person name="Hasan A.M."/>
            <person name="Jahan S."/>
            <person name="Shafiuddin M."/>
            <person name="Mahmood N."/>
            <person name="Shommy N.S."/>
        </authorList>
    </citation>
    <scope>NUCLEOTIDE SEQUENCE [LARGE SCALE GENOMIC DNA]</scope>
    <source>
        <strain evidence="3">cv. O-4</strain>
    </source>
</reference>
<dbReference type="EMBL" id="AWUE01004787">
    <property type="protein sequence ID" value="OMP13241.1"/>
    <property type="molecule type" value="Genomic_DNA"/>
</dbReference>
<name>A0A1R3L1M8_9ROSI</name>
<evidence type="ECO:0000313" key="2">
    <source>
        <dbReference type="EMBL" id="OMP13241.1"/>
    </source>
</evidence>
<evidence type="ECO:0000313" key="3">
    <source>
        <dbReference type="Proteomes" id="UP000187203"/>
    </source>
</evidence>
<comment type="caution">
    <text evidence="2">The sequence shown here is derived from an EMBL/GenBank/DDBJ whole genome shotgun (WGS) entry which is preliminary data.</text>
</comment>
<organism evidence="2 3">
    <name type="scientific">Corchorus olitorius</name>
    <dbReference type="NCBI Taxonomy" id="93759"/>
    <lineage>
        <taxon>Eukaryota</taxon>
        <taxon>Viridiplantae</taxon>
        <taxon>Streptophyta</taxon>
        <taxon>Embryophyta</taxon>
        <taxon>Tracheophyta</taxon>
        <taxon>Spermatophyta</taxon>
        <taxon>Magnoliopsida</taxon>
        <taxon>eudicotyledons</taxon>
        <taxon>Gunneridae</taxon>
        <taxon>Pentapetalae</taxon>
        <taxon>rosids</taxon>
        <taxon>malvids</taxon>
        <taxon>Malvales</taxon>
        <taxon>Malvaceae</taxon>
        <taxon>Grewioideae</taxon>
        <taxon>Apeibeae</taxon>
        <taxon>Corchorus</taxon>
    </lineage>
</organism>
<gene>
    <name evidence="2" type="ORF">COLO4_02024</name>
</gene>
<protein>
    <submittedName>
        <fullName evidence="2">Uncharacterized protein</fullName>
    </submittedName>
</protein>
<sequence>MTVRNSMRGCSCESSARPNERIRSRCPARALRPTEQALDAEPLLTQHAAPVVARAPVRRWKLVADTGGVVLGREDGGAEQHVPPREQHAKVAAAQHTRLARHLMPQPNCVMQAMEAWRDQQPVAEPPEMQPHVGVLKALQQLRNGNQQNVLRRLKPDDERRDGKHRTTQYIVEDVVAVIGPQRHLLLTVMQRMQIDQKADDSDGRDTRPPVFDVQMRPAPETQLPIEVVDQRLQREKHQQREETQAMKERVEDVGAHGVAVLQRFDRAPALQRAENQQQHRDLHQPHQQPFGAGVGIFDVTAQADGIGDRHHDVLEEHILRLREGVGDPVEHVSEPLCVPGGQQTRPGSADDRAVWRSRSPCAPDRRSAAPSRLAPKDPCATRCPDAPW</sequence>
<evidence type="ECO:0000256" key="1">
    <source>
        <dbReference type="SAM" id="MobiDB-lite"/>
    </source>
</evidence>